<organism evidence="1 2">
    <name type="scientific">Providencia alcalifaciens DSM 30120</name>
    <dbReference type="NCBI Taxonomy" id="520999"/>
    <lineage>
        <taxon>Bacteria</taxon>
        <taxon>Pseudomonadati</taxon>
        <taxon>Pseudomonadota</taxon>
        <taxon>Gammaproteobacteria</taxon>
        <taxon>Enterobacterales</taxon>
        <taxon>Morganellaceae</taxon>
        <taxon>Providencia</taxon>
    </lineage>
</organism>
<accession>B6XKC5</accession>
<comment type="caution">
    <text evidence="1">The sequence shown here is derived from an EMBL/GenBank/DDBJ whole genome shotgun (WGS) entry which is preliminary data.</text>
</comment>
<proteinExistence type="predicted"/>
<name>B6XKC5_9GAMM</name>
<evidence type="ECO:0000313" key="2">
    <source>
        <dbReference type="Proteomes" id="UP000003729"/>
    </source>
</evidence>
<dbReference type="EMBL" id="ABXW01000073">
    <property type="protein sequence ID" value="EEB44182.1"/>
    <property type="molecule type" value="Genomic_DNA"/>
</dbReference>
<gene>
    <name evidence="1" type="ORF">PROVALCAL_03835</name>
</gene>
<dbReference type="AlphaFoldDB" id="B6XKC5"/>
<reference evidence="1 2" key="2">
    <citation type="submission" date="2008-10" db="EMBL/GenBank/DDBJ databases">
        <authorList>
            <person name="Fulton L."/>
            <person name="Clifton S."/>
            <person name="Fulton B."/>
            <person name="Xu J."/>
            <person name="Minx P."/>
            <person name="Pepin K.H."/>
            <person name="Johnson M."/>
            <person name="Bhonagiri V."/>
            <person name="Nash W.E."/>
            <person name="Mardis E.R."/>
            <person name="Wilson R.K."/>
        </authorList>
    </citation>
    <scope>NUCLEOTIDE SEQUENCE [LARGE SCALE GENOMIC DNA]</scope>
    <source>
        <strain evidence="1 2">DSM 30120</strain>
    </source>
</reference>
<reference evidence="1 2" key="1">
    <citation type="submission" date="2008-10" db="EMBL/GenBank/DDBJ databases">
        <title>Draft genome sequence of Providencia alcalifaciens (DSM 30120).</title>
        <authorList>
            <person name="Sudarsanam P."/>
            <person name="Ley R."/>
            <person name="Guruge J."/>
            <person name="Turnbaugh P.J."/>
            <person name="Mahowald M."/>
            <person name="Liep D."/>
            <person name="Gordon J."/>
        </authorList>
    </citation>
    <scope>NUCLEOTIDE SEQUENCE [LARGE SCALE GENOMIC DNA]</scope>
    <source>
        <strain evidence="1 2">DSM 30120</strain>
    </source>
</reference>
<protein>
    <submittedName>
        <fullName evidence="1">Uncharacterized protein</fullName>
    </submittedName>
</protein>
<evidence type="ECO:0000313" key="1">
    <source>
        <dbReference type="EMBL" id="EEB44182.1"/>
    </source>
</evidence>
<dbReference type="Proteomes" id="UP000003729">
    <property type="component" value="Unassembled WGS sequence"/>
</dbReference>
<sequence>MGFFLPICIHKSRTQLQQTAPTNKSFPINSEYAMISNNHDSGFNQTVFAK</sequence>